<keyword evidence="5" id="KW-1185">Reference proteome</keyword>
<protein>
    <submittedName>
        <fullName evidence="4">C39 family peptidase</fullName>
    </submittedName>
</protein>
<comment type="caution">
    <text evidence="4">The sequence shown here is derived from an EMBL/GenBank/DDBJ whole genome shotgun (WGS) entry which is preliminary data.</text>
</comment>
<dbReference type="EMBL" id="JAJIAO010000002">
    <property type="protein sequence ID" value="MCK8624384.1"/>
    <property type="molecule type" value="Genomic_DNA"/>
</dbReference>
<sequence>MFYKKIIVLTVATLGVFCGLNVYADETPSGDNNIVNPNNASSNVSNDTNNQTNSSNDNQNNGSGSQGNSSSSGQNNNSNNQGKSPSDNNEPNNGNKNTNGNNNSTPNNNDKEHSNGDNNNKEIVFDNQKTLNYKTRFKRKWHKKYVKGYKDNFQNKYKINSNENIYINRQGQLKSKTYYQISSGEWINADYFDHNVRYINKVPLIAQRPQLPTGCEITALTMMLKYAGVHKNKMQLAKEMPRSSNPNKGFVGSPYSKSGWYIYPKGLTKIVKKYLGSVKNMTGCSIYKIKKQININHPVVVWLAHIDGFPNHALTVYGYDENYLYMNDPWKYKRIKLTYNNFKQLHKADAKRALSY</sequence>
<dbReference type="PANTHER" id="PTHR37806">
    <property type="entry name" value="LMO0724 PROTEIN"/>
    <property type="match status" value="1"/>
</dbReference>
<name>A0ABT0I1A4_9LACO</name>
<dbReference type="Gene3D" id="3.90.70.10">
    <property type="entry name" value="Cysteine proteinases"/>
    <property type="match status" value="1"/>
</dbReference>
<accession>A0ABT0I1A4</accession>
<evidence type="ECO:0000313" key="5">
    <source>
        <dbReference type="Proteomes" id="UP001522905"/>
    </source>
</evidence>
<dbReference type="Pfam" id="PF13529">
    <property type="entry name" value="Peptidase_C39_2"/>
    <property type="match status" value="1"/>
</dbReference>
<evidence type="ECO:0000313" key="4">
    <source>
        <dbReference type="EMBL" id="MCK8624384.1"/>
    </source>
</evidence>
<dbReference type="RefSeq" id="WP_248601532.1">
    <property type="nucleotide sequence ID" value="NZ_JAJIAO010000002.1"/>
</dbReference>
<keyword evidence="2" id="KW-0732">Signal</keyword>
<organism evidence="4 5">
    <name type="scientific">Apilactobacillus xinyiensis</name>
    <dbReference type="NCBI Taxonomy" id="2841032"/>
    <lineage>
        <taxon>Bacteria</taxon>
        <taxon>Bacillati</taxon>
        <taxon>Bacillota</taxon>
        <taxon>Bacilli</taxon>
        <taxon>Lactobacillales</taxon>
        <taxon>Lactobacillaceae</taxon>
        <taxon>Apilactobacillus</taxon>
    </lineage>
</organism>
<feature type="signal peptide" evidence="2">
    <location>
        <begin position="1"/>
        <end position="24"/>
    </location>
</feature>
<reference evidence="4 5" key="1">
    <citation type="submission" date="2021-11" db="EMBL/GenBank/DDBJ databases">
        <title>Comparative genomics of bee honey and flower isolates.</title>
        <authorList>
            <person name="Bechtner J.D."/>
            <person name="Gallus M.K."/>
            <person name="Ehrmann M."/>
        </authorList>
    </citation>
    <scope>NUCLEOTIDE SEQUENCE [LARGE SCALE GENOMIC DNA]</scope>
    <source>
        <strain evidence="4 5">M161</strain>
    </source>
</reference>
<feature type="domain" description="Peptidase C39-like" evidence="3">
    <location>
        <begin position="201"/>
        <end position="330"/>
    </location>
</feature>
<feature type="region of interest" description="Disordered" evidence="1">
    <location>
        <begin position="28"/>
        <end position="124"/>
    </location>
</feature>
<evidence type="ECO:0000256" key="1">
    <source>
        <dbReference type="SAM" id="MobiDB-lite"/>
    </source>
</evidence>
<feature type="chain" id="PRO_5046078084" evidence="2">
    <location>
        <begin position="25"/>
        <end position="356"/>
    </location>
</feature>
<dbReference type="Proteomes" id="UP001522905">
    <property type="component" value="Unassembled WGS sequence"/>
</dbReference>
<gene>
    <name evidence="4" type="ORF">LNP07_02540</name>
</gene>
<dbReference type="PANTHER" id="PTHR37806:SF1">
    <property type="entry name" value="PEPTIDASE C39-LIKE DOMAIN-CONTAINING PROTEIN"/>
    <property type="match status" value="1"/>
</dbReference>
<proteinExistence type="predicted"/>
<feature type="compositionally biased region" description="Low complexity" evidence="1">
    <location>
        <begin position="32"/>
        <end position="108"/>
    </location>
</feature>
<evidence type="ECO:0000259" key="3">
    <source>
        <dbReference type="Pfam" id="PF13529"/>
    </source>
</evidence>
<dbReference type="InterPro" id="IPR039564">
    <property type="entry name" value="Peptidase_C39-like"/>
</dbReference>
<feature type="compositionally biased region" description="Basic and acidic residues" evidence="1">
    <location>
        <begin position="109"/>
        <end position="124"/>
    </location>
</feature>
<evidence type="ECO:0000256" key="2">
    <source>
        <dbReference type="SAM" id="SignalP"/>
    </source>
</evidence>